<gene>
    <name evidence="2" type="primary">WBGene00283187</name>
</gene>
<evidence type="ECO:0000313" key="3">
    <source>
        <dbReference type="Proteomes" id="UP000005239"/>
    </source>
</evidence>
<dbReference type="Proteomes" id="UP000005239">
    <property type="component" value="Unassembled WGS sequence"/>
</dbReference>
<accession>A0A8R1Z6I0</accession>
<dbReference type="AlphaFoldDB" id="A0A2A6B4Z8"/>
<organism evidence="2 3">
    <name type="scientific">Pristionchus pacificus</name>
    <name type="common">Parasitic nematode worm</name>
    <dbReference type="NCBI Taxonomy" id="54126"/>
    <lineage>
        <taxon>Eukaryota</taxon>
        <taxon>Metazoa</taxon>
        <taxon>Ecdysozoa</taxon>
        <taxon>Nematoda</taxon>
        <taxon>Chromadorea</taxon>
        <taxon>Rhabditida</taxon>
        <taxon>Rhabditina</taxon>
        <taxon>Diplogasteromorpha</taxon>
        <taxon>Diplogasteroidea</taxon>
        <taxon>Neodiplogasteridae</taxon>
        <taxon>Pristionchus</taxon>
    </lineage>
</organism>
<feature type="region of interest" description="Disordered" evidence="1">
    <location>
        <begin position="1"/>
        <end position="22"/>
    </location>
</feature>
<name>A0A2A6B4Z8_PRIPA</name>
<dbReference type="EnsemblMetazoa" id="PPA44818.1">
    <property type="protein sequence ID" value="PPA44818.1"/>
    <property type="gene ID" value="WBGene00283187"/>
</dbReference>
<protein>
    <submittedName>
        <fullName evidence="2">Uncharacterized protein</fullName>
    </submittedName>
</protein>
<keyword evidence="3" id="KW-1185">Reference proteome</keyword>
<reference evidence="2" key="2">
    <citation type="submission" date="2022-06" db="UniProtKB">
        <authorList>
            <consortium name="EnsemblMetazoa"/>
        </authorList>
    </citation>
    <scope>IDENTIFICATION</scope>
    <source>
        <strain evidence="2">PS312</strain>
    </source>
</reference>
<sequence length="138" mass="15813">MRGRSVVDGRSTATSSGIDENDVSSRLSGRVLLQFLQELCDHHDPRVENGRADVLEKYLGVFVVNNWVYESKVEMWKDMKNPAIMKAGEQRCTEHAAPHVVVRVEVEAGLDLEKAAKRRVNRQKKAERRRAKMKERPE</sequence>
<accession>A0A2A6B4Z8</accession>
<proteinExistence type="predicted"/>
<reference evidence="3" key="1">
    <citation type="journal article" date="2008" name="Nat. Genet.">
        <title>The Pristionchus pacificus genome provides a unique perspective on nematode lifestyle and parasitism.</title>
        <authorList>
            <person name="Dieterich C."/>
            <person name="Clifton S.W."/>
            <person name="Schuster L.N."/>
            <person name="Chinwalla A."/>
            <person name="Delehaunty K."/>
            <person name="Dinkelacker I."/>
            <person name="Fulton L."/>
            <person name="Fulton R."/>
            <person name="Godfrey J."/>
            <person name="Minx P."/>
            <person name="Mitreva M."/>
            <person name="Roeseler W."/>
            <person name="Tian H."/>
            <person name="Witte H."/>
            <person name="Yang S.P."/>
            <person name="Wilson R.K."/>
            <person name="Sommer R.J."/>
        </authorList>
    </citation>
    <scope>NUCLEOTIDE SEQUENCE [LARGE SCALE GENOMIC DNA]</scope>
    <source>
        <strain evidence="3">PS312</strain>
    </source>
</reference>
<evidence type="ECO:0000313" key="2">
    <source>
        <dbReference type="EnsemblMetazoa" id="PPA44818.1"/>
    </source>
</evidence>
<feature type="region of interest" description="Disordered" evidence="1">
    <location>
        <begin position="116"/>
        <end position="138"/>
    </location>
</feature>
<evidence type="ECO:0000256" key="1">
    <source>
        <dbReference type="SAM" id="MobiDB-lite"/>
    </source>
</evidence>